<keyword evidence="3 6" id="KW-0802">TPR repeat</keyword>
<dbReference type="InterPro" id="IPR011990">
    <property type="entry name" value="TPR-like_helical_dom_sf"/>
</dbReference>
<evidence type="ECO:0000256" key="2">
    <source>
        <dbReference type="ARBA" id="ARBA00022737"/>
    </source>
</evidence>
<evidence type="ECO:0000256" key="6">
    <source>
        <dbReference type="PROSITE-ProRule" id="PRU00339"/>
    </source>
</evidence>
<dbReference type="SUPFAM" id="SSF49764">
    <property type="entry name" value="HSP20-like chaperones"/>
    <property type="match status" value="1"/>
</dbReference>
<keyword evidence="2" id="KW-0677">Repeat</keyword>
<dbReference type="OrthoDB" id="1898560at2759"/>
<dbReference type="AlphaFoldDB" id="A0A368R857"/>
<dbReference type="PANTHER" id="PTHR45862">
    <property type="entry name" value="PROTEIN SGT1 HOMOLOG"/>
    <property type="match status" value="1"/>
</dbReference>
<organism evidence="9">
    <name type="scientific">Setaria italica</name>
    <name type="common">Foxtail millet</name>
    <name type="synonym">Panicum italicum</name>
    <dbReference type="NCBI Taxonomy" id="4555"/>
    <lineage>
        <taxon>Eukaryota</taxon>
        <taxon>Viridiplantae</taxon>
        <taxon>Streptophyta</taxon>
        <taxon>Embryophyta</taxon>
        <taxon>Tracheophyta</taxon>
        <taxon>Spermatophyta</taxon>
        <taxon>Magnoliopsida</taxon>
        <taxon>Liliopsida</taxon>
        <taxon>Poales</taxon>
        <taxon>Poaceae</taxon>
        <taxon>PACMAD clade</taxon>
        <taxon>Panicoideae</taxon>
        <taxon>Panicodae</taxon>
        <taxon>Paniceae</taxon>
        <taxon>Cenchrinae</taxon>
        <taxon>Setaria</taxon>
    </lineage>
</organism>
<feature type="repeat" description="TPR" evidence="6">
    <location>
        <begin position="37"/>
        <end position="70"/>
    </location>
</feature>
<dbReference type="SUPFAM" id="SSF48452">
    <property type="entry name" value="TPR-like"/>
    <property type="match status" value="1"/>
</dbReference>
<name>A0A368R857_SETIT</name>
<feature type="domain" description="CS" evidence="8">
    <location>
        <begin position="159"/>
        <end position="248"/>
    </location>
</feature>
<feature type="region of interest" description="Disordered" evidence="7">
    <location>
        <begin position="255"/>
        <end position="304"/>
    </location>
</feature>
<protein>
    <recommendedName>
        <fullName evidence="4">Protein SGT1 homolog</fullName>
    </recommendedName>
    <alternativeName>
        <fullName evidence="5">Suppressor of G2 allele of SKP1 homolog</fullName>
    </alternativeName>
</protein>
<dbReference type="Pfam" id="PF04969">
    <property type="entry name" value="CS"/>
    <property type="match status" value="1"/>
</dbReference>
<accession>A0A368R857</accession>
<dbReference type="Gene3D" id="1.25.40.10">
    <property type="entry name" value="Tetratricopeptide repeat domain"/>
    <property type="match status" value="1"/>
</dbReference>
<dbReference type="InterPro" id="IPR008978">
    <property type="entry name" value="HSP20-like_chaperone"/>
</dbReference>
<dbReference type="InterPro" id="IPR044563">
    <property type="entry name" value="Sgt1-like"/>
</dbReference>
<evidence type="ECO:0000256" key="3">
    <source>
        <dbReference type="ARBA" id="ARBA00022803"/>
    </source>
</evidence>
<evidence type="ECO:0000256" key="7">
    <source>
        <dbReference type="SAM" id="MobiDB-lite"/>
    </source>
</evidence>
<comment type="similarity">
    <text evidence="1">Belongs to the SGT1 family.</text>
</comment>
<dbReference type="SMART" id="SM00028">
    <property type="entry name" value="TPR"/>
    <property type="match status" value="2"/>
</dbReference>
<dbReference type="EMBL" id="CM003532">
    <property type="protein sequence ID" value="RCV26258.1"/>
    <property type="molecule type" value="Genomic_DNA"/>
</dbReference>
<evidence type="ECO:0000256" key="4">
    <source>
        <dbReference type="ARBA" id="ARBA00069423"/>
    </source>
</evidence>
<reference evidence="9" key="2">
    <citation type="submission" date="2015-07" db="EMBL/GenBank/DDBJ databases">
        <authorList>
            <person name="Noorani M."/>
        </authorList>
    </citation>
    <scope>NUCLEOTIDE SEQUENCE</scope>
    <source>
        <strain evidence="9">Yugu1</strain>
    </source>
</reference>
<dbReference type="InterPro" id="IPR019734">
    <property type="entry name" value="TPR_rpt"/>
</dbReference>
<dbReference type="InterPro" id="IPR007052">
    <property type="entry name" value="CS_dom"/>
</dbReference>
<dbReference type="FunFam" id="2.60.40.790:FF:000041">
    <property type="entry name" value="Protein SGT1 homolog A"/>
    <property type="match status" value="1"/>
</dbReference>
<evidence type="ECO:0000313" key="9">
    <source>
        <dbReference type="EMBL" id="RCV26258.1"/>
    </source>
</evidence>
<evidence type="ECO:0000256" key="1">
    <source>
        <dbReference type="ARBA" id="ARBA00008509"/>
    </source>
</evidence>
<evidence type="ECO:0000259" key="8">
    <source>
        <dbReference type="PROSITE" id="PS51203"/>
    </source>
</evidence>
<dbReference type="PROSITE" id="PS50005">
    <property type="entry name" value="TPR"/>
    <property type="match status" value="1"/>
</dbReference>
<dbReference type="GO" id="GO:0051087">
    <property type="term" value="F:protein-folding chaperone binding"/>
    <property type="evidence" value="ECO:0007669"/>
    <property type="project" value="InterPro"/>
</dbReference>
<dbReference type="STRING" id="4555.A0A368R857"/>
<dbReference type="CDD" id="cd06466">
    <property type="entry name" value="p23_CS_SGT1_like"/>
    <property type="match status" value="1"/>
</dbReference>
<dbReference type="Gene3D" id="2.60.40.790">
    <property type="match status" value="1"/>
</dbReference>
<dbReference type="PROSITE" id="PS51203">
    <property type="entry name" value="CS"/>
    <property type="match status" value="1"/>
</dbReference>
<reference evidence="9" key="1">
    <citation type="journal article" date="2012" name="Nat. Biotechnol.">
        <title>Reference genome sequence of the model plant Setaria.</title>
        <authorList>
            <person name="Bennetzen J.L."/>
            <person name="Schmutz J."/>
            <person name="Wang H."/>
            <person name="Percifield R."/>
            <person name="Hawkins J."/>
            <person name="Pontaroli A.C."/>
            <person name="Estep M."/>
            <person name="Feng L."/>
            <person name="Vaughn J.N."/>
            <person name="Grimwood J."/>
            <person name="Jenkins J."/>
            <person name="Barry K."/>
            <person name="Lindquist E."/>
            <person name="Hellsten U."/>
            <person name="Deshpande S."/>
            <person name="Wang X."/>
            <person name="Wu X."/>
            <person name="Mitros T."/>
            <person name="Triplett J."/>
            <person name="Yang X."/>
            <person name="Ye C.Y."/>
            <person name="Mauro-Herrera M."/>
            <person name="Wang L."/>
            <person name="Li P."/>
            <person name="Sharma M."/>
            <person name="Sharma R."/>
            <person name="Ronald P.C."/>
            <person name="Panaud O."/>
            <person name="Kellogg E.A."/>
            <person name="Brutnell T.P."/>
            <person name="Doust A.N."/>
            <person name="Tuskan G.A."/>
            <person name="Rokhsar D."/>
            <person name="Devos K.M."/>
        </authorList>
    </citation>
    <scope>NUCLEOTIDE SEQUENCE [LARGE SCALE GENOMIC DNA]</scope>
    <source>
        <strain evidence="9">Yugu1</strain>
    </source>
</reference>
<sequence length="321" mass="35555">MAASDLESEAKEAFDDDTFKLIAEFYTEAIDDGPATANLYAGRAEVHIKLGNYTEAVADANQAIELDPTVHEAYYWKGAACMKLEEYQTAKAALKLGSSYASGDPRFTRRLKECEERIAEEANQAPVKNVEAPVAATVEDKENVANMENTQPVVEPPSKPKYRHDFYNSSTEVVLTIFAKGVPADCVVVDFGKQMLSVSIEVPGEEPYHFQPRLFSKIIPEKCKYLVLSTKVEIHLAKAEQVTWTTLDYSGRPKALPQKISTPAETAPRPSYPSSKSKKDWDKLEAEVKKEEKDEKFDGDAALNNSSVTSTRMLMKICGGP</sequence>
<proteinExistence type="inferred from homology"/>
<gene>
    <name evidence="9" type="ORF">SETIT_5G231100v2</name>
</gene>
<feature type="compositionally biased region" description="Basic and acidic residues" evidence="7">
    <location>
        <begin position="277"/>
        <end position="299"/>
    </location>
</feature>
<dbReference type="Pfam" id="PF13414">
    <property type="entry name" value="TPR_11"/>
    <property type="match status" value="1"/>
</dbReference>
<evidence type="ECO:0000256" key="5">
    <source>
        <dbReference type="ARBA" id="ARBA00075471"/>
    </source>
</evidence>